<proteinExistence type="predicted"/>
<dbReference type="InterPro" id="IPR007497">
    <property type="entry name" value="SIMPL/DUF541"/>
</dbReference>
<accession>A0ABY8CAN3</accession>
<gene>
    <name evidence="2" type="ORF">NR989_01960</name>
</gene>
<dbReference type="Gene3D" id="3.30.110.170">
    <property type="entry name" value="Protein of unknown function (DUF541), domain 1"/>
    <property type="match status" value="1"/>
</dbReference>
<dbReference type="Pfam" id="PF04402">
    <property type="entry name" value="SIMPL"/>
    <property type="match status" value="1"/>
</dbReference>
<dbReference type="RefSeq" id="WP_275595289.1">
    <property type="nucleotide sequence ID" value="NZ_CP102381.1"/>
</dbReference>
<dbReference type="Gene3D" id="3.30.70.2970">
    <property type="entry name" value="Protein of unknown function (DUF541), domain 2"/>
    <property type="match status" value="1"/>
</dbReference>
<evidence type="ECO:0000256" key="1">
    <source>
        <dbReference type="SAM" id="SignalP"/>
    </source>
</evidence>
<dbReference type="EMBL" id="CP102381">
    <property type="protein sequence ID" value="WEJ63036.1"/>
    <property type="molecule type" value="Genomic_DNA"/>
</dbReference>
<name>A0ABY8CAN3_9GAMM</name>
<evidence type="ECO:0000313" key="2">
    <source>
        <dbReference type="EMBL" id="WEJ63036.1"/>
    </source>
</evidence>
<dbReference type="InterPro" id="IPR052022">
    <property type="entry name" value="26kDa_periplasmic_antigen"/>
</dbReference>
<feature type="signal peptide" evidence="1">
    <location>
        <begin position="1"/>
        <end position="28"/>
    </location>
</feature>
<protein>
    <submittedName>
        <fullName evidence="2">SIMPL domain-containing protein</fullName>
    </submittedName>
</protein>
<feature type="chain" id="PRO_5045701545" evidence="1">
    <location>
        <begin position="29"/>
        <end position="240"/>
    </location>
</feature>
<keyword evidence="3" id="KW-1185">Reference proteome</keyword>
<evidence type="ECO:0000313" key="3">
    <source>
        <dbReference type="Proteomes" id="UP001222275"/>
    </source>
</evidence>
<dbReference type="PANTHER" id="PTHR34387:SF1">
    <property type="entry name" value="PERIPLASMIC IMMUNOGENIC PROTEIN"/>
    <property type="match status" value="1"/>
</dbReference>
<dbReference type="Proteomes" id="UP001222275">
    <property type="component" value="Chromosome"/>
</dbReference>
<sequence>MHFFSLNRNKFILAFLSSFLFLSSNVQAQTAVELNQGNEVQFSITESQSVPNDTISMTFNRVSEGASPQAVANEINQKMQAAVRALKAYPEIITQTAQYNIHPVYKKQVMSHWRGQQSLVLTLENKPGLVKVLTKIQPYLAYQSMQFGVSDDLQDKILAQLTDRAILKFRNQANRIAQGFQAPSYKILETRINMPNAVSPRPMYARSEMAMMASDMAAPSVKAGQSKLKVTISGTVLLPN</sequence>
<dbReference type="PANTHER" id="PTHR34387">
    <property type="entry name" value="SLR1258 PROTEIN"/>
    <property type="match status" value="1"/>
</dbReference>
<organism evidence="2 3">
    <name type="scientific">Thiomicrorhabdus lithotrophica</name>
    <dbReference type="NCBI Taxonomy" id="2949997"/>
    <lineage>
        <taxon>Bacteria</taxon>
        <taxon>Pseudomonadati</taxon>
        <taxon>Pseudomonadota</taxon>
        <taxon>Gammaproteobacteria</taxon>
        <taxon>Thiotrichales</taxon>
        <taxon>Piscirickettsiaceae</taxon>
        <taxon>Thiomicrorhabdus</taxon>
    </lineage>
</organism>
<keyword evidence="1" id="KW-0732">Signal</keyword>
<reference evidence="2 3" key="1">
    <citation type="submission" date="2022-06" db="EMBL/GenBank/DDBJ databases">
        <title>Thiomicrohabdus sp. nov, an obligately chemolithoautotrophic, sulfur-oxidizing bacterium isolated from beach of Guanyin Mountain. Amoy.</title>
        <authorList>
            <person name="Zhu H."/>
        </authorList>
    </citation>
    <scope>NUCLEOTIDE SEQUENCE [LARGE SCALE GENOMIC DNA]</scope>
    <source>
        <strain evidence="2 3">XGS-01</strain>
    </source>
</reference>